<evidence type="ECO:0000313" key="3">
    <source>
        <dbReference type="EMBL" id="SDR83446.1"/>
    </source>
</evidence>
<dbReference type="PANTHER" id="PTHR11851:SF224">
    <property type="entry name" value="PROCESSING PROTEASE"/>
    <property type="match status" value="1"/>
</dbReference>
<feature type="domain" description="Peptidase M16 C-terminal" evidence="2">
    <location>
        <begin position="197"/>
        <end position="375"/>
    </location>
</feature>
<dbReference type="InterPro" id="IPR007863">
    <property type="entry name" value="Peptidase_M16_C"/>
</dbReference>
<keyword evidence="4" id="KW-1185">Reference proteome</keyword>
<evidence type="ECO:0000259" key="2">
    <source>
        <dbReference type="Pfam" id="PF05193"/>
    </source>
</evidence>
<dbReference type="Gene3D" id="3.30.830.10">
    <property type="entry name" value="Metalloenzyme, LuxS/M16 peptidase-like"/>
    <property type="match status" value="2"/>
</dbReference>
<name>A0A1H1M9M2_9FLAO</name>
<feature type="chain" id="PRO_5009254145" evidence="1">
    <location>
        <begin position="21"/>
        <end position="687"/>
    </location>
</feature>
<gene>
    <name evidence="3" type="ORF">SAMN04488552_1212</name>
</gene>
<reference evidence="3 4" key="1">
    <citation type="submission" date="2016-10" db="EMBL/GenBank/DDBJ databases">
        <authorList>
            <person name="Varghese N."/>
            <person name="Submissions S."/>
        </authorList>
    </citation>
    <scope>NUCLEOTIDE SEQUENCE [LARGE SCALE GENOMIC DNA]</scope>
    <source>
        <strain evidence="3 4">Mar_2010_102</strain>
    </source>
</reference>
<feature type="signal peptide" evidence="1">
    <location>
        <begin position="1"/>
        <end position="20"/>
    </location>
</feature>
<dbReference type="InterPro" id="IPR011249">
    <property type="entry name" value="Metalloenz_LuxS/M16"/>
</dbReference>
<organism evidence="3 4">
    <name type="scientific">Christiangramia echinicola</name>
    <dbReference type="NCBI Taxonomy" id="279359"/>
    <lineage>
        <taxon>Bacteria</taxon>
        <taxon>Pseudomonadati</taxon>
        <taxon>Bacteroidota</taxon>
        <taxon>Flavobacteriia</taxon>
        <taxon>Flavobacteriales</taxon>
        <taxon>Flavobacteriaceae</taxon>
        <taxon>Christiangramia</taxon>
    </lineage>
</organism>
<evidence type="ECO:0000256" key="1">
    <source>
        <dbReference type="SAM" id="SignalP"/>
    </source>
</evidence>
<evidence type="ECO:0000313" key="4">
    <source>
        <dbReference type="Proteomes" id="UP000198858"/>
    </source>
</evidence>
<dbReference type="SUPFAM" id="SSF63411">
    <property type="entry name" value="LuxS/MPP-like metallohydrolase"/>
    <property type="match status" value="2"/>
</dbReference>
<dbReference type="Pfam" id="PF05193">
    <property type="entry name" value="Peptidase_M16_C"/>
    <property type="match status" value="1"/>
</dbReference>
<dbReference type="Proteomes" id="UP000198858">
    <property type="component" value="Chromosome I"/>
</dbReference>
<accession>A0A1H1M9M2</accession>
<proteinExistence type="predicted"/>
<dbReference type="PANTHER" id="PTHR11851">
    <property type="entry name" value="METALLOPROTEASE"/>
    <property type="match status" value="1"/>
</dbReference>
<dbReference type="RefSeq" id="WP_089661693.1">
    <property type="nucleotide sequence ID" value="NZ_LT629745.1"/>
</dbReference>
<sequence length="687" mass="75738">MKFNILTLFIACFMTTASFAQVDRSKQPEPGPAPKINLGQPDEFVLDNGLKVLVVENHKLPRVSASLIIDNVPHAEAKPATAGLVSALMGTGSENMSKDEFNEEVDFLGANINFGAESAYASSLSKFFPRVMELMAEGALRPKFTEEEFESEKTKQIEGLKSNEKNVGAIASRVSSALAYGKSHPYGEFATVENTEKVNLQDVEKFYNNYFKPANAYLVVIGDVKTSEVKKLAEKNFGSWAKGAPTTKELPEVTNASGTQINLIDMPNAVQSELRLQNTIDLKMSDDDYFPVLVANQILGGSFGSYLNMNLREDKGYTYGARTSTGADKYASRFIASASVRNEVTDSAIVESLKEINRIKTELVEAETIENAKSKFAGDFVLRLESPATLANYALNIKTNDLSDDFYENYLKRINEVTAEDIKRVANKYYQIDNMRIVVAGKASDIAENLEKVKFNGKTIPVKYYNKLGDEIEKPVAKEIDPSVTAETVFSKYIEAIGGKDAVNNVESMVMLAQAEIQGMKLDLEMKRTTDGKMNQSISMGGNLMNKQVFNGETGYVMAQGQKMPYNEEQIAMAKTDAQLFPELNAADAKVAGIEKVNGEDAYVVEMDENNKSFYSVESGLKIQSIKTVSQAGQTMTIPTGYSDYREVEGIKVPYLISQSMGPQSFEFKVSEILINEGVSEEDFATE</sequence>
<dbReference type="AlphaFoldDB" id="A0A1H1M9M2"/>
<dbReference type="InterPro" id="IPR050361">
    <property type="entry name" value="MPP/UQCRC_Complex"/>
</dbReference>
<dbReference type="EMBL" id="LT629745">
    <property type="protein sequence ID" value="SDR83446.1"/>
    <property type="molecule type" value="Genomic_DNA"/>
</dbReference>
<keyword evidence="1" id="KW-0732">Signal</keyword>
<protein>
    <submittedName>
        <fullName evidence="3">Predicted Zn-dependent peptidase</fullName>
    </submittedName>
</protein>
<dbReference type="GO" id="GO:0046872">
    <property type="term" value="F:metal ion binding"/>
    <property type="evidence" value="ECO:0007669"/>
    <property type="project" value="InterPro"/>
</dbReference>
<dbReference type="STRING" id="1250231.SAMN04488552_1212"/>